<dbReference type="SUPFAM" id="SSF51430">
    <property type="entry name" value="NAD(P)-linked oxidoreductase"/>
    <property type="match status" value="1"/>
</dbReference>
<dbReference type="Pfam" id="PF00248">
    <property type="entry name" value="Aldo_ket_red"/>
    <property type="match status" value="1"/>
</dbReference>
<organism evidence="3 4">
    <name type="scientific">Salinomyces thailandicus</name>
    <dbReference type="NCBI Taxonomy" id="706561"/>
    <lineage>
        <taxon>Eukaryota</taxon>
        <taxon>Fungi</taxon>
        <taxon>Dikarya</taxon>
        <taxon>Ascomycota</taxon>
        <taxon>Pezizomycotina</taxon>
        <taxon>Dothideomycetes</taxon>
        <taxon>Dothideomycetidae</taxon>
        <taxon>Mycosphaerellales</taxon>
        <taxon>Teratosphaeriaceae</taxon>
        <taxon>Salinomyces</taxon>
    </lineage>
</organism>
<dbReference type="Proteomes" id="UP000308549">
    <property type="component" value="Unassembled WGS sequence"/>
</dbReference>
<dbReference type="PANTHER" id="PTHR43625">
    <property type="entry name" value="AFLATOXIN B1 ALDEHYDE REDUCTASE"/>
    <property type="match status" value="1"/>
</dbReference>
<dbReference type="InterPro" id="IPR036812">
    <property type="entry name" value="NAD(P)_OxRdtase_dom_sf"/>
</dbReference>
<name>A0A4U0U1M6_9PEZI</name>
<gene>
    <name evidence="3" type="ORF">B0A50_03035</name>
</gene>
<dbReference type="AlphaFoldDB" id="A0A4U0U1M6"/>
<sequence length="355" mass="38598">MASVIDMAKSALGKNRDQLTMTGQKIGSTGYGLMGLTWRANPPPQDQAFDAMKESLKNGANFWNGGEIYGKAERNSLHLLREYFEKYPEDVTKVVISIKGGCEPDALKPNGSAENTKRSINECIEQLGKVGKKLDLWEAARVDQGTPIEVTMRTAKDFVDSGKLGGISLSECSEDTIRRAARVAKIEAVEVEFSLWSTEILDNGVARACAELEIPIVAYSPLGRGFLTGQIKSPSDIAEDDLRKQMPRFQPENFDANIKLVEELQRLAGAKGCTPGQIATSWIKAKSGRDGMPVMIPIPGATTAERVEENCQDVELSDADVKEVDSLLEKVQIKGDRYGSANAKLAFGSTPPLEG</sequence>
<reference evidence="3 4" key="1">
    <citation type="submission" date="2017-03" db="EMBL/GenBank/DDBJ databases">
        <title>Genomes of endolithic fungi from Antarctica.</title>
        <authorList>
            <person name="Coleine C."/>
            <person name="Masonjones S."/>
            <person name="Stajich J.E."/>
        </authorList>
    </citation>
    <scope>NUCLEOTIDE SEQUENCE [LARGE SCALE GENOMIC DNA]</scope>
    <source>
        <strain evidence="3 4">CCFEE 6315</strain>
    </source>
</reference>
<dbReference type="GO" id="GO:0005737">
    <property type="term" value="C:cytoplasm"/>
    <property type="evidence" value="ECO:0007669"/>
    <property type="project" value="TreeGrafter"/>
</dbReference>
<dbReference type="InterPro" id="IPR023210">
    <property type="entry name" value="NADP_OxRdtase_dom"/>
</dbReference>
<keyword evidence="1" id="KW-0560">Oxidoreductase</keyword>
<dbReference type="EMBL" id="NAJL01000017">
    <property type="protein sequence ID" value="TKA28707.1"/>
    <property type="molecule type" value="Genomic_DNA"/>
</dbReference>
<protein>
    <recommendedName>
        <fullName evidence="2">NADP-dependent oxidoreductase domain-containing protein</fullName>
    </recommendedName>
</protein>
<evidence type="ECO:0000259" key="2">
    <source>
        <dbReference type="Pfam" id="PF00248"/>
    </source>
</evidence>
<proteinExistence type="predicted"/>
<dbReference type="PANTHER" id="PTHR43625:SF78">
    <property type="entry name" value="PYRIDOXAL REDUCTASE-RELATED"/>
    <property type="match status" value="1"/>
</dbReference>
<evidence type="ECO:0000256" key="1">
    <source>
        <dbReference type="ARBA" id="ARBA00023002"/>
    </source>
</evidence>
<feature type="domain" description="NADP-dependent oxidoreductase" evidence="2">
    <location>
        <begin position="30"/>
        <end position="328"/>
    </location>
</feature>
<accession>A0A4U0U1M6</accession>
<dbReference type="GO" id="GO:0016491">
    <property type="term" value="F:oxidoreductase activity"/>
    <property type="evidence" value="ECO:0007669"/>
    <property type="project" value="UniProtKB-KW"/>
</dbReference>
<comment type="caution">
    <text evidence="3">The sequence shown here is derived from an EMBL/GenBank/DDBJ whole genome shotgun (WGS) entry which is preliminary data.</text>
</comment>
<evidence type="ECO:0000313" key="4">
    <source>
        <dbReference type="Proteomes" id="UP000308549"/>
    </source>
</evidence>
<dbReference type="CDD" id="cd19077">
    <property type="entry name" value="AKR_AKR8A1-2"/>
    <property type="match status" value="1"/>
</dbReference>
<keyword evidence="4" id="KW-1185">Reference proteome</keyword>
<dbReference type="InterPro" id="IPR050791">
    <property type="entry name" value="Aldo-Keto_reductase"/>
</dbReference>
<dbReference type="OrthoDB" id="37537at2759"/>
<dbReference type="Gene3D" id="3.20.20.100">
    <property type="entry name" value="NADP-dependent oxidoreductase domain"/>
    <property type="match status" value="1"/>
</dbReference>
<evidence type="ECO:0000313" key="3">
    <source>
        <dbReference type="EMBL" id="TKA28707.1"/>
    </source>
</evidence>